<evidence type="ECO:0000313" key="2">
    <source>
        <dbReference type="EMBL" id="KAF4307482.1"/>
    </source>
</evidence>
<dbReference type="EMBL" id="WWBZ02000022">
    <property type="protein sequence ID" value="KAF4307482.1"/>
    <property type="molecule type" value="Genomic_DNA"/>
</dbReference>
<feature type="region of interest" description="Disordered" evidence="1">
    <location>
        <begin position="221"/>
        <end position="263"/>
    </location>
</feature>
<feature type="compositionally biased region" description="Low complexity" evidence="1">
    <location>
        <begin position="15"/>
        <end position="26"/>
    </location>
</feature>
<comment type="caution">
    <text evidence="2">The sequence shown here is derived from an EMBL/GenBank/DDBJ whole genome shotgun (WGS) entry which is preliminary data.</text>
</comment>
<dbReference type="Proteomes" id="UP000572817">
    <property type="component" value="Unassembled WGS sequence"/>
</dbReference>
<accession>A0A8H4N9K3</accession>
<evidence type="ECO:0000256" key="1">
    <source>
        <dbReference type="SAM" id="MobiDB-lite"/>
    </source>
</evidence>
<protein>
    <submittedName>
        <fullName evidence="2">Uncharacterized protein</fullName>
    </submittedName>
</protein>
<feature type="compositionally biased region" description="Polar residues" evidence="1">
    <location>
        <begin position="227"/>
        <end position="236"/>
    </location>
</feature>
<organism evidence="2 3">
    <name type="scientific">Botryosphaeria dothidea</name>
    <dbReference type="NCBI Taxonomy" id="55169"/>
    <lineage>
        <taxon>Eukaryota</taxon>
        <taxon>Fungi</taxon>
        <taxon>Dikarya</taxon>
        <taxon>Ascomycota</taxon>
        <taxon>Pezizomycotina</taxon>
        <taxon>Dothideomycetes</taxon>
        <taxon>Dothideomycetes incertae sedis</taxon>
        <taxon>Botryosphaeriales</taxon>
        <taxon>Botryosphaeriaceae</taxon>
        <taxon>Botryosphaeria</taxon>
    </lineage>
</organism>
<reference evidence="2" key="1">
    <citation type="submission" date="2020-04" db="EMBL/GenBank/DDBJ databases">
        <title>Genome Assembly and Annotation of Botryosphaeria dothidea sdau 11-99, a Latent Pathogen of Apple Fruit Ring Rot in China.</title>
        <authorList>
            <person name="Yu C."/>
            <person name="Diao Y."/>
            <person name="Lu Q."/>
            <person name="Zhao J."/>
            <person name="Cui S."/>
            <person name="Peng C."/>
            <person name="He B."/>
            <person name="Liu H."/>
        </authorList>
    </citation>
    <scope>NUCLEOTIDE SEQUENCE [LARGE SCALE GENOMIC DNA]</scope>
    <source>
        <strain evidence="2">Sdau11-99</strain>
    </source>
</reference>
<gene>
    <name evidence="2" type="ORF">GTA08_BOTSDO03731</name>
</gene>
<dbReference type="OrthoDB" id="3650630at2759"/>
<keyword evidence="3" id="KW-1185">Reference proteome</keyword>
<name>A0A8H4N9K3_9PEZI</name>
<feature type="region of interest" description="Disordered" evidence="1">
    <location>
        <begin position="1"/>
        <end position="37"/>
    </location>
</feature>
<proteinExistence type="predicted"/>
<dbReference type="AlphaFoldDB" id="A0A8H4N9K3"/>
<sequence length="360" mass="40193">MPRRRRDADLIADQPRPGAAASSNASSPPPPPRKRAHCFKTPLALVDAFVHRSYKPRVKHRNHPDPGVGENFHSVPYPLSLMPYSSWHVLHHRRDPSVTAHCFACPACRSRRSFPSPHTQKLFLVAERLSWEDGAVPTAERELNQELTWEVNFQLGIEDPVIEQVPGGNNSRRNQWHPFANEIDCAAAMKLIARADCLTEKSYAMWSKMLDTLYTILPGDDADGPSASESSHSQSLPEPVDKVIDSHLPTPPSSSQPFASQMSQAPYSNEHSLSLHLDHLPPTPASSNRASFASDRALFEAPTKPIARSLPGFYSLLDTIERTSYVGAQYLEAYAEHLRDDLCEDCWWTHNISLNDAVPD</sequence>
<evidence type="ECO:0000313" key="3">
    <source>
        <dbReference type="Proteomes" id="UP000572817"/>
    </source>
</evidence>